<dbReference type="CDD" id="cd00077">
    <property type="entry name" value="HDc"/>
    <property type="match status" value="1"/>
</dbReference>
<dbReference type="InterPro" id="IPR003607">
    <property type="entry name" value="HD/PDEase_dom"/>
</dbReference>
<evidence type="ECO:0000259" key="1">
    <source>
        <dbReference type="PROSITE" id="PS51833"/>
    </source>
</evidence>
<gene>
    <name evidence="2" type="ORF">GC105_01260</name>
</gene>
<protein>
    <submittedName>
        <fullName evidence="2">HDOD domain-containing protein</fullName>
    </submittedName>
</protein>
<sequence length="281" mass="31455">MEKLVLDNITKKVNDLPALPTIVNDVIKLTEDPYSTVKDIERVIMKDQGLTSRILRLANSVHYGYARRISTISEASTLLGFEAIKSMTLAASVNGLMIKKVPGYGLDENQLWIQSQSCAMISRYISKKIRYPYADQAYVAGLLRDIGKMIISYYLVDYSKEIMIKIEENPNLSFVEVEEMVLGFNHSQIGAQVAKKWNLPDELIEAIAYHHTPEKATVNFKLTSIVHVADAITMMLGIGLGVDGLIYNLSKEALESIGIDEHGLEQFFSDASDLLMDKDVF</sequence>
<feature type="domain" description="HDOD" evidence="1">
    <location>
        <begin position="16"/>
        <end position="213"/>
    </location>
</feature>
<dbReference type="NCBIfam" id="TIGR00277">
    <property type="entry name" value="HDIG"/>
    <property type="match status" value="1"/>
</dbReference>
<dbReference type="InterPro" id="IPR013976">
    <property type="entry name" value="HDOD"/>
</dbReference>
<comment type="caution">
    <text evidence="2">The sequence shown here is derived from an EMBL/GenBank/DDBJ whole genome shotgun (WGS) entry which is preliminary data.</text>
</comment>
<dbReference type="InterPro" id="IPR006675">
    <property type="entry name" value="HDIG_dom"/>
</dbReference>
<dbReference type="PANTHER" id="PTHR33525">
    <property type="match status" value="1"/>
</dbReference>
<dbReference type="AlphaFoldDB" id="A0A6A7K4W8"/>
<dbReference type="EMBL" id="WHNX01000002">
    <property type="protein sequence ID" value="MPW24420.1"/>
    <property type="molecule type" value="Genomic_DNA"/>
</dbReference>
<accession>A0A6A7K4W8</accession>
<dbReference type="Pfam" id="PF08668">
    <property type="entry name" value="HDOD"/>
    <property type="match status" value="1"/>
</dbReference>
<dbReference type="SUPFAM" id="SSF109604">
    <property type="entry name" value="HD-domain/PDEase-like"/>
    <property type="match status" value="1"/>
</dbReference>
<evidence type="ECO:0000313" key="3">
    <source>
        <dbReference type="Proteomes" id="UP000440004"/>
    </source>
</evidence>
<evidence type="ECO:0000313" key="2">
    <source>
        <dbReference type="EMBL" id="MPW24420.1"/>
    </source>
</evidence>
<dbReference type="PROSITE" id="PS51833">
    <property type="entry name" value="HDOD"/>
    <property type="match status" value="1"/>
</dbReference>
<dbReference type="Gene3D" id="1.10.3210.10">
    <property type="entry name" value="Hypothetical protein af1432"/>
    <property type="match status" value="1"/>
</dbReference>
<dbReference type="RefSeq" id="WP_152800884.1">
    <property type="nucleotide sequence ID" value="NZ_WHNX01000002.1"/>
</dbReference>
<dbReference type="InterPro" id="IPR052340">
    <property type="entry name" value="RNase_Y/CdgJ"/>
</dbReference>
<organism evidence="2 3">
    <name type="scientific">Alkalibaculum sporogenes</name>
    <dbReference type="NCBI Taxonomy" id="2655001"/>
    <lineage>
        <taxon>Bacteria</taxon>
        <taxon>Bacillati</taxon>
        <taxon>Bacillota</taxon>
        <taxon>Clostridia</taxon>
        <taxon>Eubacteriales</taxon>
        <taxon>Eubacteriaceae</taxon>
        <taxon>Alkalibaculum</taxon>
    </lineage>
</organism>
<reference evidence="2 3" key="1">
    <citation type="submission" date="2019-10" db="EMBL/GenBank/DDBJ databases">
        <title>Alkalibaculum tamaniensis sp.nov., a new alkaliphilic acetogen, isolated on methoxylated aromatics from a mud volcano.</title>
        <authorList>
            <person name="Khomyakova M.A."/>
            <person name="Merkel A.Y."/>
            <person name="Bonch-Osmolovskaya E.A."/>
            <person name="Slobodkin A.I."/>
        </authorList>
    </citation>
    <scope>NUCLEOTIDE SEQUENCE [LARGE SCALE GENOMIC DNA]</scope>
    <source>
        <strain evidence="2 3">M08DMB</strain>
    </source>
</reference>
<proteinExistence type="predicted"/>
<keyword evidence="3" id="KW-1185">Reference proteome</keyword>
<name>A0A6A7K4W8_9FIRM</name>
<dbReference type="PANTHER" id="PTHR33525:SF3">
    <property type="entry name" value="RIBONUCLEASE Y"/>
    <property type="match status" value="1"/>
</dbReference>
<dbReference type="Proteomes" id="UP000440004">
    <property type="component" value="Unassembled WGS sequence"/>
</dbReference>